<feature type="transmembrane region" description="Helical" evidence="1">
    <location>
        <begin position="6"/>
        <end position="32"/>
    </location>
</feature>
<dbReference type="Proteomes" id="UP000325161">
    <property type="component" value="Chromosome"/>
</dbReference>
<protein>
    <submittedName>
        <fullName evidence="2">AzlD domain-containing protein</fullName>
    </submittedName>
</protein>
<feature type="transmembrane region" description="Helical" evidence="1">
    <location>
        <begin position="44"/>
        <end position="62"/>
    </location>
</feature>
<feature type="transmembrane region" description="Helical" evidence="1">
    <location>
        <begin position="82"/>
        <end position="103"/>
    </location>
</feature>
<dbReference type="RefSeq" id="WP_148817015.1">
    <property type="nucleotide sequence ID" value="NZ_CP043046.1"/>
</dbReference>
<keyword evidence="3" id="KW-1185">Reference proteome</keyword>
<evidence type="ECO:0000313" key="3">
    <source>
        <dbReference type="Proteomes" id="UP000325161"/>
    </source>
</evidence>
<evidence type="ECO:0000313" key="2">
    <source>
        <dbReference type="EMBL" id="QEI07959.1"/>
    </source>
</evidence>
<dbReference type="KEGG" id="pacr:FXN63_20530"/>
<proteinExistence type="predicted"/>
<dbReference type="EMBL" id="CP043046">
    <property type="protein sequence ID" value="QEI07959.1"/>
    <property type="molecule type" value="Genomic_DNA"/>
</dbReference>
<organism evidence="2 3">
    <name type="scientific">Pigmentiphaga aceris</name>
    <dbReference type="NCBI Taxonomy" id="1940612"/>
    <lineage>
        <taxon>Bacteria</taxon>
        <taxon>Pseudomonadati</taxon>
        <taxon>Pseudomonadota</taxon>
        <taxon>Betaproteobacteria</taxon>
        <taxon>Burkholderiales</taxon>
        <taxon>Alcaligenaceae</taxon>
        <taxon>Pigmentiphaga</taxon>
    </lineage>
</organism>
<dbReference type="Pfam" id="PF05437">
    <property type="entry name" value="AzlD"/>
    <property type="match status" value="1"/>
</dbReference>
<name>A0A5C0AZS0_9BURK</name>
<dbReference type="OrthoDB" id="8638405at2"/>
<keyword evidence="1" id="KW-0472">Membrane</keyword>
<gene>
    <name evidence="2" type="ORF">FXN63_20530</name>
</gene>
<accession>A0A5C0AZS0</accession>
<dbReference type="AlphaFoldDB" id="A0A5C0AZS0"/>
<keyword evidence="1" id="KW-1133">Transmembrane helix</keyword>
<dbReference type="InterPro" id="IPR008407">
    <property type="entry name" value="Brnchd-chn_aa_trnsp_AzlD"/>
</dbReference>
<sequence length="110" mass="12002">MSAQLDFWYAVLVIAAMALNTFITRCGYLLFGDHIPLSPSVRRALKYAPVAALAAIVVPEMAPWTVDGPQLDLRLLAGLSAIPVFLISRSITLTMVVGMMVLWGTRWLVG</sequence>
<keyword evidence="1" id="KW-0812">Transmembrane</keyword>
<evidence type="ECO:0000256" key="1">
    <source>
        <dbReference type="SAM" id="Phobius"/>
    </source>
</evidence>
<reference evidence="2 3" key="1">
    <citation type="submission" date="2019-08" db="EMBL/GenBank/DDBJ databases">
        <title>Amphibian skin-associated Pigmentiphaga: genome sequence and occurrence across geography and hosts.</title>
        <authorList>
            <person name="Bletz M.C."/>
            <person name="Bunk B."/>
            <person name="Sproeer C."/>
            <person name="Biwer P."/>
            <person name="Reiter S."/>
            <person name="Rabemananjara F.C.E."/>
            <person name="Schulz S."/>
            <person name="Overmann J."/>
            <person name="Vences M."/>
        </authorList>
    </citation>
    <scope>NUCLEOTIDE SEQUENCE [LARGE SCALE GENOMIC DNA]</scope>
    <source>
        <strain evidence="2 3">Mada1488</strain>
    </source>
</reference>